<dbReference type="EMBL" id="MPUH01000248">
    <property type="protein sequence ID" value="OMJ85073.1"/>
    <property type="molecule type" value="Genomic_DNA"/>
</dbReference>
<sequence>MEDILTLFLKDKTEFFKSISIGHIDINTLTIGLTLSYNSPNPFILSYLLAALEKIMRKTQDDSTKSLCLIKFFQTLSRYLYSSTNYEPHLCEQFVYFAEFLSNMQFRGSNPQVIYHNFSQTYRNLFKIFARSDYMYDLYIAVYKNVEILKDKEKVFNSKMQENIEKIHKAMDVGDCKGFLIGIEGFFEAGAILKIQEIEDLIEFVAWKVRKNAKKVMEEGLEDWLFKVVDKYYMIFTENTRLELDALLRISERVREKNCEKIEMKKEEKVDREDLKEENEHKTIMKGKICGIKIVEKPYTDSDIEGNSGMVAEEEKKEQVFDEKKKENKRKNSYEKSVGGEYEKQPKNESDYIKKYNDSDDILYNLPGKNSLISEEVKKDNLHGKISIKIPQKIYDEDSLSDSGIEKKNLSEQSPQNSEDHMKKVITSIITSNKQFWEKNEQLNVSDMTTKFTELQSESSNFSRSLYYIVRNMIDKDDLNKSRTFWKTILRTFSGFLQDHNIKIIKETLYEIPSVPQEDYKYSNYPRNRNQGRNLYRNHDKNNRNHKYS</sequence>
<dbReference type="AlphaFoldDB" id="A0A1R2C7T4"/>
<comment type="caution">
    <text evidence="2">The sequence shown here is derived from an EMBL/GenBank/DDBJ whole genome shotgun (WGS) entry which is preliminary data.</text>
</comment>
<evidence type="ECO:0000256" key="1">
    <source>
        <dbReference type="SAM" id="MobiDB-lite"/>
    </source>
</evidence>
<name>A0A1R2C7T4_9CILI</name>
<feature type="compositionally biased region" description="Basic and acidic residues" evidence="1">
    <location>
        <begin position="341"/>
        <end position="352"/>
    </location>
</feature>
<feature type="region of interest" description="Disordered" evidence="1">
    <location>
        <begin position="521"/>
        <end position="549"/>
    </location>
</feature>
<protein>
    <submittedName>
        <fullName evidence="2">Uncharacterized protein</fullName>
    </submittedName>
</protein>
<dbReference type="Proteomes" id="UP000187209">
    <property type="component" value="Unassembled WGS sequence"/>
</dbReference>
<accession>A0A1R2C7T4</accession>
<proteinExistence type="predicted"/>
<evidence type="ECO:0000313" key="3">
    <source>
        <dbReference type="Proteomes" id="UP000187209"/>
    </source>
</evidence>
<keyword evidence="3" id="KW-1185">Reference proteome</keyword>
<feature type="region of interest" description="Disordered" evidence="1">
    <location>
        <begin position="303"/>
        <end position="352"/>
    </location>
</feature>
<organism evidence="2 3">
    <name type="scientific">Stentor coeruleus</name>
    <dbReference type="NCBI Taxonomy" id="5963"/>
    <lineage>
        <taxon>Eukaryota</taxon>
        <taxon>Sar</taxon>
        <taxon>Alveolata</taxon>
        <taxon>Ciliophora</taxon>
        <taxon>Postciliodesmatophora</taxon>
        <taxon>Heterotrichea</taxon>
        <taxon>Heterotrichida</taxon>
        <taxon>Stentoridae</taxon>
        <taxon>Stentor</taxon>
    </lineage>
</organism>
<evidence type="ECO:0000313" key="2">
    <source>
        <dbReference type="EMBL" id="OMJ85073.1"/>
    </source>
</evidence>
<feature type="compositionally biased region" description="Basic and acidic residues" evidence="1">
    <location>
        <begin position="313"/>
        <end position="334"/>
    </location>
</feature>
<gene>
    <name evidence="2" type="ORF">SteCoe_13657</name>
</gene>
<reference evidence="2 3" key="1">
    <citation type="submission" date="2016-11" db="EMBL/GenBank/DDBJ databases">
        <title>The macronuclear genome of Stentor coeruleus: a giant cell with tiny introns.</title>
        <authorList>
            <person name="Slabodnick M."/>
            <person name="Ruby J.G."/>
            <person name="Reiff S.B."/>
            <person name="Swart E.C."/>
            <person name="Gosai S."/>
            <person name="Prabakaran S."/>
            <person name="Witkowska E."/>
            <person name="Larue G.E."/>
            <person name="Fisher S."/>
            <person name="Freeman R.M."/>
            <person name="Gunawardena J."/>
            <person name="Chu W."/>
            <person name="Stover N.A."/>
            <person name="Gregory B.D."/>
            <person name="Nowacki M."/>
            <person name="Derisi J."/>
            <person name="Roy S.W."/>
            <person name="Marshall W.F."/>
            <person name="Sood P."/>
        </authorList>
    </citation>
    <scope>NUCLEOTIDE SEQUENCE [LARGE SCALE GENOMIC DNA]</scope>
    <source>
        <strain evidence="2">WM001</strain>
    </source>
</reference>